<dbReference type="AlphaFoldDB" id="A0A3V4C624"/>
<evidence type="ECO:0000313" key="1">
    <source>
        <dbReference type="EMBL" id="MIT47202.1"/>
    </source>
</evidence>
<proteinExistence type="predicted"/>
<evidence type="ECO:0000313" key="2">
    <source>
        <dbReference type="EMBL" id="MIT93202.1"/>
    </source>
</evidence>
<comment type="caution">
    <text evidence="1">The sequence shown here is derived from an EMBL/GenBank/DDBJ whole genome shotgun (WGS) entry which is preliminary data.</text>
</comment>
<reference evidence="1" key="1">
    <citation type="submission" date="2018-07" db="EMBL/GenBank/DDBJ databases">
        <authorList>
            <consortium name="GenomeTrakr network: Whole genome sequencing for foodborne pathogen traceback"/>
        </authorList>
    </citation>
    <scope>NUCLEOTIDE SEQUENCE [LARGE SCALE GENOMIC DNA]</scope>
    <source>
        <strain evidence="2">CFSAN034428</strain>
        <strain evidence="1">CFSAN034452</strain>
        <strain evidence="3">MOD1-Lipp-451</strain>
    </source>
</reference>
<protein>
    <submittedName>
        <fullName evidence="1">Uncharacterized protein</fullName>
    </submittedName>
</protein>
<accession>A0A3V4C624</accession>
<dbReference type="EMBL" id="RSTU01000029">
    <property type="protein sequence ID" value="MIT93202.1"/>
    <property type="molecule type" value="Genomic_DNA"/>
</dbReference>
<evidence type="ECO:0000313" key="3">
    <source>
        <dbReference type="EMBL" id="MIU27945.1"/>
    </source>
</evidence>
<dbReference type="Proteomes" id="UP000885302">
    <property type="component" value="Unassembled WGS sequence"/>
</dbReference>
<dbReference type="Proteomes" id="UP000885418">
    <property type="component" value="Unassembled WGS sequence"/>
</dbReference>
<dbReference type="EMBL" id="RSTW01000070">
    <property type="protein sequence ID" value="MIT47202.1"/>
    <property type="molecule type" value="Genomic_DNA"/>
</dbReference>
<dbReference type="Proteomes" id="UP000839515">
    <property type="component" value="Unassembled WGS sequence"/>
</dbReference>
<organism evidence="1">
    <name type="scientific">Salmonella enterica</name>
    <name type="common">Salmonella choleraesuis</name>
    <dbReference type="NCBI Taxonomy" id="28901"/>
    <lineage>
        <taxon>Bacteria</taxon>
        <taxon>Pseudomonadati</taxon>
        <taxon>Pseudomonadota</taxon>
        <taxon>Gammaproteobacteria</taxon>
        <taxon>Enterobacterales</taxon>
        <taxon>Enterobacteriaceae</taxon>
        <taxon>Salmonella</taxon>
    </lineage>
</organism>
<name>A0A3V4C624_SALER</name>
<gene>
    <name evidence="2" type="ORF">ATP91_23460</name>
    <name evidence="1" type="ORF">ATQ15_27600</name>
    <name evidence="3" type="ORF">ATR96_24385</name>
</gene>
<dbReference type="EMBL" id="RSTY01000027">
    <property type="protein sequence ID" value="MIU27945.1"/>
    <property type="molecule type" value="Genomic_DNA"/>
</dbReference>
<sequence length="71" mass="7832">MIPVKPETEKAAKRQPVNMCQIASGGAYPVSDTVKSPKITPSDKRTNKLINLIVPGNASFFRVYMMPILKN</sequence>